<dbReference type="GO" id="GO:0005737">
    <property type="term" value="C:cytoplasm"/>
    <property type="evidence" value="ECO:0007669"/>
    <property type="project" value="UniProtKB-SubCell"/>
</dbReference>
<dbReference type="EMBL" id="CP049863">
    <property type="protein sequence ID" value="QIK62763.1"/>
    <property type="molecule type" value="Genomic_DNA"/>
</dbReference>
<evidence type="ECO:0000256" key="8">
    <source>
        <dbReference type="ARBA" id="ARBA00023163"/>
    </source>
</evidence>
<dbReference type="PROSITE" id="PS50110">
    <property type="entry name" value="RESPONSE_REGULATORY"/>
    <property type="match status" value="1"/>
</dbReference>
<dbReference type="InterPro" id="IPR024187">
    <property type="entry name" value="Sig_transdc_resp-reg_cit/mal"/>
</dbReference>
<keyword evidence="14" id="KW-1185">Reference proteome</keyword>
<evidence type="ECO:0000256" key="11">
    <source>
        <dbReference type="SAM" id="MobiDB-lite"/>
    </source>
</evidence>
<dbReference type="InterPro" id="IPR036390">
    <property type="entry name" value="WH_DNA-bd_sf"/>
</dbReference>
<dbReference type="GO" id="GO:0003677">
    <property type="term" value="F:DNA binding"/>
    <property type="evidence" value="ECO:0007669"/>
    <property type="project" value="UniProtKB-KW"/>
</dbReference>
<dbReference type="PANTHER" id="PTHR45526:SF1">
    <property type="entry name" value="TRANSCRIPTIONAL REGULATORY PROTEIN DCUR-RELATED"/>
    <property type="match status" value="1"/>
</dbReference>
<evidence type="ECO:0000313" key="13">
    <source>
        <dbReference type="EMBL" id="QIK62763.1"/>
    </source>
</evidence>
<evidence type="ECO:0000256" key="2">
    <source>
        <dbReference type="ARBA" id="ARBA00022490"/>
    </source>
</evidence>
<dbReference type="SUPFAM" id="SSF52172">
    <property type="entry name" value="CheY-like"/>
    <property type="match status" value="1"/>
</dbReference>
<evidence type="ECO:0000256" key="6">
    <source>
        <dbReference type="ARBA" id="ARBA00023125"/>
    </source>
</evidence>
<comment type="subcellular location">
    <subcellularLocation>
        <location evidence="1 9">Cytoplasm</location>
    </subcellularLocation>
</comment>
<protein>
    <recommendedName>
        <fullName evidence="9">Transcriptional regulatory protein</fullName>
    </recommendedName>
</protein>
<evidence type="ECO:0000259" key="12">
    <source>
        <dbReference type="PROSITE" id="PS50110"/>
    </source>
</evidence>
<evidence type="ECO:0000256" key="5">
    <source>
        <dbReference type="ARBA" id="ARBA00023015"/>
    </source>
</evidence>
<dbReference type="Gene3D" id="3.40.50.2300">
    <property type="match status" value="1"/>
</dbReference>
<name>A0A6G7XDY6_9MICO</name>
<dbReference type="Proteomes" id="UP000502677">
    <property type="component" value="Chromosome"/>
</dbReference>
<dbReference type="SMART" id="SM00448">
    <property type="entry name" value="REC"/>
    <property type="match status" value="1"/>
</dbReference>
<dbReference type="SUPFAM" id="SSF46785">
    <property type="entry name" value="Winged helix' DNA-binding domain"/>
    <property type="match status" value="1"/>
</dbReference>
<evidence type="ECO:0000256" key="7">
    <source>
        <dbReference type="ARBA" id="ARBA00023159"/>
    </source>
</evidence>
<evidence type="ECO:0000256" key="10">
    <source>
        <dbReference type="PROSITE-ProRule" id="PRU00169"/>
    </source>
</evidence>
<sequence>MRTLRVLIVEDEAMTAEAHAAYVGRVEGFEVAGIAGSGAEALRLLAPGAGADVDVVLLDMNLPDFNGMELARRIRAASLRVDIIAVTAVRELETVREAISFGVVQYILKPFSFVMFADKLASYRRFAAELSGDSLETGSQQSVLQGDIDAALSGLRGTAGGDLPKGLSPETLGAVVGYLQSVEAAVSAGELTEGLGISRITARRYLEYLTSTRQVSREPRYGTPGRPELEYRWTPSTLQ</sequence>
<accession>A0A6G7XDY6</accession>
<reference evidence="13 14" key="1">
    <citation type="submission" date="2020-03" db="EMBL/GenBank/DDBJ databases">
        <title>Leucobacter sp. nov., isolated from beetles.</title>
        <authorList>
            <person name="Hyun D.-W."/>
            <person name="Bae J.-W."/>
        </authorList>
    </citation>
    <scope>NUCLEOTIDE SEQUENCE [LARGE SCALE GENOMIC DNA]</scope>
    <source>
        <strain evidence="13 14">HDW9C</strain>
    </source>
</reference>
<organism evidence="13 14">
    <name type="scientific">Leucobacter viscericola</name>
    <dbReference type="NCBI Taxonomy" id="2714935"/>
    <lineage>
        <taxon>Bacteria</taxon>
        <taxon>Bacillati</taxon>
        <taxon>Actinomycetota</taxon>
        <taxon>Actinomycetes</taxon>
        <taxon>Micrococcales</taxon>
        <taxon>Microbacteriaceae</taxon>
        <taxon>Leucobacter</taxon>
    </lineage>
</organism>
<keyword evidence="3 10" id="KW-0597">Phosphoprotein</keyword>
<evidence type="ECO:0000256" key="9">
    <source>
        <dbReference type="PIRNR" id="PIRNR006171"/>
    </source>
</evidence>
<gene>
    <name evidence="13" type="ORF">G7068_05800</name>
</gene>
<feature type="domain" description="Response regulatory" evidence="12">
    <location>
        <begin position="5"/>
        <end position="124"/>
    </location>
</feature>
<keyword evidence="5 9" id="KW-0805">Transcription regulation</keyword>
<keyword evidence="8 9" id="KW-0804">Transcription</keyword>
<evidence type="ECO:0000313" key="14">
    <source>
        <dbReference type="Proteomes" id="UP000502677"/>
    </source>
</evidence>
<evidence type="ECO:0000256" key="4">
    <source>
        <dbReference type="ARBA" id="ARBA00023012"/>
    </source>
</evidence>
<dbReference type="InterPro" id="IPR051271">
    <property type="entry name" value="2C-system_Tx_regulators"/>
</dbReference>
<keyword evidence="6 9" id="KW-0238">DNA-binding</keyword>
<dbReference type="GO" id="GO:0000156">
    <property type="term" value="F:phosphorelay response regulator activity"/>
    <property type="evidence" value="ECO:0007669"/>
    <property type="project" value="TreeGrafter"/>
</dbReference>
<proteinExistence type="predicted"/>
<keyword evidence="4 9" id="KW-0902">Two-component regulatory system</keyword>
<feature type="region of interest" description="Disordered" evidence="11">
    <location>
        <begin position="216"/>
        <end position="239"/>
    </location>
</feature>
<evidence type="ECO:0000256" key="3">
    <source>
        <dbReference type="ARBA" id="ARBA00022553"/>
    </source>
</evidence>
<dbReference type="AlphaFoldDB" id="A0A6G7XDY6"/>
<dbReference type="Pfam" id="PF00072">
    <property type="entry name" value="Response_reg"/>
    <property type="match status" value="1"/>
</dbReference>
<dbReference type="CDD" id="cd19925">
    <property type="entry name" value="REC_citrate_TCS"/>
    <property type="match status" value="1"/>
</dbReference>
<feature type="modified residue" description="4-aspartylphosphate" evidence="10">
    <location>
        <position position="59"/>
    </location>
</feature>
<dbReference type="RefSeq" id="WP_166290151.1">
    <property type="nucleotide sequence ID" value="NZ_CP049863.1"/>
</dbReference>
<dbReference type="GO" id="GO:0003700">
    <property type="term" value="F:DNA-binding transcription factor activity"/>
    <property type="evidence" value="ECO:0007669"/>
    <property type="project" value="InterPro"/>
</dbReference>
<dbReference type="KEGG" id="lvi:G7068_05800"/>
<dbReference type="PANTHER" id="PTHR45526">
    <property type="entry name" value="TRANSCRIPTIONAL REGULATORY PROTEIN DPIA"/>
    <property type="match status" value="1"/>
</dbReference>
<evidence type="ECO:0000256" key="1">
    <source>
        <dbReference type="ARBA" id="ARBA00004496"/>
    </source>
</evidence>
<dbReference type="InterPro" id="IPR001789">
    <property type="entry name" value="Sig_transdc_resp-reg_receiver"/>
</dbReference>
<keyword evidence="7 9" id="KW-0010">Activator</keyword>
<dbReference type="InterPro" id="IPR011006">
    <property type="entry name" value="CheY-like_superfamily"/>
</dbReference>
<dbReference type="PIRSF" id="PIRSF006171">
    <property type="entry name" value="RR_citrat_malat"/>
    <property type="match status" value="1"/>
</dbReference>
<keyword evidence="2 9" id="KW-0963">Cytoplasm</keyword>